<feature type="compositionally biased region" description="Low complexity" evidence="1">
    <location>
        <begin position="37"/>
        <end position="51"/>
    </location>
</feature>
<protein>
    <submittedName>
        <fullName evidence="2">Uncharacterized protein</fullName>
    </submittedName>
</protein>
<reference evidence="2 3" key="1">
    <citation type="journal article" date="2011" name="J. Bacteriol.">
        <title>Complete genome sequence of the polycyclic aromatic hydrocarbon-degrading bacterium Alteromonas sp. strain SN2.</title>
        <authorList>
            <person name="Jin H.M."/>
            <person name="Jeong H."/>
            <person name="Moon E.J."/>
            <person name="Math R.K."/>
            <person name="Lee K."/>
            <person name="Kim H.J."/>
            <person name="Jeon C.O."/>
            <person name="Oh T.K."/>
            <person name="Kim J.F."/>
        </authorList>
    </citation>
    <scope>NUCLEOTIDE SEQUENCE [LARGE SCALE GENOMIC DNA]</scope>
    <source>
        <strain evidence="3">JCM 17741 / KACC 18427 / KCTC 11700BP / SN2</strain>
    </source>
</reference>
<proteinExistence type="predicted"/>
<organism evidence="2 3">
    <name type="scientific">Alteromonas naphthalenivorans</name>
    <dbReference type="NCBI Taxonomy" id="715451"/>
    <lineage>
        <taxon>Bacteria</taxon>
        <taxon>Pseudomonadati</taxon>
        <taxon>Pseudomonadota</taxon>
        <taxon>Gammaproteobacteria</taxon>
        <taxon>Alteromonadales</taxon>
        <taxon>Alteromonadaceae</taxon>
        <taxon>Alteromonas/Salinimonas group</taxon>
        <taxon>Alteromonas</taxon>
    </lineage>
</organism>
<evidence type="ECO:0000256" key="1">
    <source>
        <dbReference type="SAM" id="MobiDB-lite"/>
    </source>
</evidence>
<dbReference type="Proteomes" id="UP000000683">
    <property type="component" value="Chromosome"/>
</dbReference>
<dbReference type="HOGENOM" id="CLU_2766758_0_0_6"/>
<dbReference type="EMBL" id="CP002339">
    <property type="protein sequence ID" value="AEF03706.1"/>
    <property type="molecule type" value="Genomic_DNA"/>
</dbReference>
<dbReference type="AlphaFoldDB" id="F5ZCU4"/>
<gene>
    <name evidence="2" type="ordered locus">ambt_10920</name>
</gene>
<dbReference type="KEGG" id="alt:ambt_10920"/>
<evidence type="ECO:0000313" key="2">
    <source>
        <dbReference type="EMBL" id="AEF03706.1"/>
    </source>
</evidence>
<keyword evidence="3" id="KW-1185">Reference proteome</keyword>
<accession>F5ZCU4</accession>
<feature type="compositionally biased region" description="Polar residues" evidence="1">
    <location>
        <begin position="52"/>
        <end position="63"/>
    </location>
</feature>
<feature type="region of interest" description="Disordered" evidence="1">
    <location>
        <begin position="37"/>
        <end position="69"/>
    </location>
</feature>
<evidence type="ECO:0000313" key="3">
    <source>
        <dbReference type="Proteomes" id="UP000000683"/>
    </source>
</evidence>
<name>F5ZCU4_ALTNA</name>
<sequence>MTLEKILRGKIDGATTLIRTGDLYHVKVKTKVNARPRQTTTNRNNNPIIQNFTPKISVNNRPSMCSGGG</sequence>